<sequence>MTIGSTHDERDNGRGTAPASGIRRASRPFRSPVGLLAAVGHRWPTLLALALAVVTFADGLPALEFLAALLVVMPLCYLLFGALRGQLRPPRVLVLQIAGLLGFAAVALTALAVDETLGLHVLAAGWLAHAVWDFAHHRTGRVVPRAWAEWCCVVDACGALALALSA</sequence>
<organism evidence="3 4">
    <name type="scientific">Streptomyces albidochromogenes</name>
    <dbReference type="NCBI Taxonomy" id="329524"/>
    <lineage>
        <taxon>Bacteria</taxon>
        <taxon>Bacillati</taxon>
        <taxon>Actinomycetota</taxon>
        <taxon>Actinomycetes</taxon>
        <taxon>Kitasatosporales</taxon>
        <taxon>Streptomycetaceae</taxon>
        <taxon>Streptomyces</taxon>
    </lineage>
</organism>
<proteinExistence type="predicted"/>
<dbReference type="RefSeq" id="WP_386720535.1">
    <property type="nucleotide sequence ID" value="NZ_JBHXIJ010000303.1"/>
</dbReference>
<accession>A0ABW6FVS7</accession>
<feature type="transmembrane region" description="Helical" evidence="2">
    <location>
        <begin position="92"/>
        <end position="111"/>
    </location>
</feature>
<name>A0ABW6FVS7_9ACTN</name>
<keyword evidence="2" id="KW-0812">Transmembrane</keyword>
<keyword evidence="2" id="KW-0472">Membrane</keyword>
<evidence type="ECO:0000256" key="2">
    <source>
        <dbReference type="SAM" id="Phobius"/>
    </source>
</evidence>
<feature type="transmembrane region" description="Helical" evidence="2">
    <location>
        <begin position="62"/>
        <end position="80"/>
    </location>
</feature>
<feature type="region of interest" description="Disordered" evidence="1">
    <location>
        <begin position="1"/>
        <end position="24"/>
    </location>
</feature>
<evidence type="ECO:0000256" key="1">
    <source>
        <dbReference type="SAM" id="MobiDB-lite"/>
    </source>
</evidence>
<feature type="transmembrane region" description="Helical" evidence="2">
    <location>
        <begin position="33"/>
        <end position="56"/>
    </location>
</feature>
<evidence type="ECO:0000313" key="4">
    <source>
        <dbReference type="Proteomes" id="UP001598448"/>
    </source>
</evidence>
<feature type="compositionally biased region" description="Basic and acidic residues" evidence="1">
    <location>
        <begin position="1"/>
        <end position="13"/>
    </location>
</feature>
<evidence type="ECO:0000313" key="3">
    <source>
        <dbReference type="EMBL" id="MFD5102911.1"/>
    </source>
</evidence>
<evidence type="ECO:0008006" key="5">
    <source>
        <dbReference type="Google" id="ProtNLM"/>
    </source>
</evidence>
<protein>
    <recommendedName>
        <fullName evidence="5">DUF4260 family protein</fullName>
    </recommendedName>
</protein>
<keyword evidence="2" id="KW-1133">Transmembrane helix</keyword>
<comment type="caution">
    <text evidence="3">The sequence shown here is derived from an EMBL/GenBank/DDBJ whole genome shotgun (WGS) entry which is preliminary data.</text>
</comment>
<dbReference type="Proteomes" id="UP001598448">
    <property type="component" value="Unassembled WGS sequence"/>
</dbReference>
<keyword evidence="4" id="KW-1185">Reference proteome</keyword>
<dbReference type="EMBL" id="JBHXIJ010000303">
    <property type="protein sequence ID" value="MFD5102911.1"/>
    <property type="molecule type" value="Genomic_DNA"/>
</dbReference>
<gene>
    <name evidence="3" type="ORF">ACFWJN_28630</name>
</gene>
<reference evidence="3 4" key="1">
    <citation type="submission" date="2024-09" db="EMBL/GenBank/DDBJ databases">
        <title>The Natural Products Discovery Center: Release of the First 8490 Sequenced Strains for Exploring Actinobacteria Biosynthetic Diversity.</title>
        <authorList>
            <person name="Kalkreuter E."/>
            <person name="Kautsar S.A."/>
            <person name="Yang D."/>
            <person name="Bader C.D."/>
            <person name="Teijaro C.N."/>
            <person name="Fluegel L."/>
            <person name="Davis C.M."/>
            <person name="Simpson J.R."/>
            <person name="Lauterbach L."/>
            <person name="Steele A.D."/>
            <person name="Gui C."/>
            <person name="Meng S."/>
            <person name="Li G."/>
            <person name="Viehrig K."/>
            <person name="Ye F."/>
            <person name="Su P."/>
            <person name="Kiefer A.F."/>
            <person name="Nichols A."/>
            <person name="Cepeda A.J."/>
            <person name="Yan W."/>
            <person name="Fan B."/>
            <person name="Jiang Y."/>
            <person name="Adhikari A."/>
            <person name="Zheng C.-J."/>
            <person name="Schuster L."/>
            <person name="Cowan T.M."/>
            <person name="Smanski M.J."/>
            <person name="Chevrette M.G."/>
            <person name="De Carvalho L.P.S."/>
            <person name="Shen B."/>
        </authorList>
    </citation>
    <scope>NUCLEOTIDE SEQUENCE [LARGE SCALE GENOMIC DNA]</scope>
    <source>
        <strain evidence="3 4">NPDC058348</strain>
    </source>
</reference>